<feature type="domain" description="FAD/NAD(P)-binding" evidence="2">
    <location>
        <begin position="13"/>
        <end position="111"/>
    </location>
</feature>
<dbReference type="SUPFAM" id="SSF51905">
    <property type="entry name" value="FAD/NAD(P)-binding domain"/>
    <property type="match status" value="1"/>
</dbReference>
<dbReference type="GO" id="GO:0005737">
    <property type="term" value="C:cytoplasm"/>
    <property type="evidence" value="ECO:0007669"/>
    <property type="project" value="TreeGrafter"/>
</dbReference>
<dbReference type="PANTHER" id="PTHR43735">
    <property type="entry name" value="APOPTOSIS-INDUCING FACTOR 1"/>
    <property type="match status" value="1"/>
</dbReference>
<feature type="domain" description="FAD/NAD(P)-binding" evidence="2">
    <location>
        <begin position="164"/>
        <end position="289"/>
    </location>
</feature>
<dbReference type="AlphaFoldDB" id="A0A7J0G911"/>
<dbReference type="Gene3D" id="3.50.50.100">
    <property type="match status" value="2"/>
</dbReference>
<dbReference type="InterPro" id="IPR036188">
    <property type="entry name" value="FAD/NAD-bd_sf"/>
</dbReference>
<dbReference type="EMBL" id="BJWL01000019">
    <property type="protein sequence ID" value="GFZ07279.1"/>
    <property type="molecule type" value="Genomic_DNA"/>
</dbReference>
<dbReference type="PANTHER" id="PTHR43735:SF26">
    <property type="entry name" value="APOPTOSIS-INDUCING FACTOR HOMOLOG B-LIKE"/>
    <property type="match status" value="1"/>
</dbReference>
<evidence type="ECO:0000313" key="3">
    <source>
        <dbReference type="EMBL" id="GFZ07279.1"/>
    </source>
</evidence>
<dbReference type="GO" id="GO:0050660">
    <property type="term" value="F:flavin adenine dinucleotide binding"/>
    <property type="evidence" value="ECO:0007669"/>
    <property type="project" value="TreeGrafter"/>
</dbReference>
<dbReference type="Pfam" id="PF07992">
    <property type="entry name" value="Pyr_redox_2"/>
    <property type="match status" value="2"/>
</dbReference>
<organism evidence="3 4">
    <name type="scientific">Actinidia rufa</name>
    <dbReference type="NCBI Taxonomy" id="165716"/>
    <lineage>
        <taxon>Eukaryota</taxon>
        <taxon>Viridiplantae</taxon>
        <taxon>Streptophyta</taxon>
        <taxon>Embryophyta</taxon>
        <taxon>Tracheophyta</taxon>
        <taxon>Spermatophyta</taxon>
        <taxon>Magnoliopsida</taxon>
        <taxon>eudicotyledons</taxon>
        <taxon>Gunneridae</taxon>
        <taxon>Pentapetalae</taxon>
        <taxon>asterids</taxon>
        <taxon>Ericales</taxon>
        <taxon>Actinidiaceae</taxon>
        <taxon>Actinidia</taxon>
    </lineage>
</organism>
<evidence type="ECO:0000259" key="2">
    <source>
        <dbReference type="Pfam" id="PF07992"/>
    </source>
</evidence>
<dbReference type="FunFam" id="3.50.50.100:FF:000006">
    <property type="entry name" value="apoptosis-inducing factor 2"/>
    <property type="match status" value="1"/>
</dbReference>
<reference evidence="3 4" key="1">
    <citation type="submission" date="2019-07" db="EMBL/GenBank/DDBJ databases">
        <title>De Novo Assembly of kiwifruit Actinidia rufa.</title>
        <authorList>
            <person name="Sugita-Konishi S."/>
            <person name="Sato K."/>
            <person name="Mori E."/>
            <person name="Abe Y."/>
            <person name="Kisaki G."/>
            <person name="Hamano K."/>
            <person name="Suezawa K."/>
            <person name="Otani M."/>
            <person name="Fukuda T."/>
            <person name="Manabe T."/>
            <person name="Gomi K."/>
            <person name="Tabuchi M."/>
            <person name="Akimitsu K."/>
            <person name="Kataoka I."/>
        </authorList>
    </citation>
    <scope>NUCLEOTIDE SEQUENCE [LARGE SCALE GENOMIC DNA]</scope>
    <source>
        <strain evidence="4">cv. Fuchu</strain>
    </source>
</reference>
<dbReference type="GO" id="GO:0004174">
    <property type="term" value="F:electron-transferring-flavoprotein dehydrogenase activity"/>
    <property type="evidence" value="ECO:0007669"/>
    <property type="project" value="TreeGrafter"/>
</dbReference>
<name>A0A7J0G911_9ERIC</name>
<comment type="caution">
    <text evidence="3">The sequence shown here is derived from an EMBL/GenBank/DDBJ whole genome shotgun (WGS) entry which is preliminary data.</text>
</comment>
<protein>
    <submittedName>
        <fullName evidence="3">FAD/NAD(P)-binding oxidoreductase family protein</fullName>
    </submittedName>
</protein>
<gene>
    <name evidence="3" type="ORF">Acr_19g0002160</name>
</gene>
<dbReference type="OrthoDB" id="202203at2759"/>
<sequence length="368" mass="40757">MERQQEWEGDRRRVVVVGGGVAGSLVAKSLQFHGDVTLIDPKEYFEIPWASLRAMVEPSFAQRSVIHHRDYLTNGRVITSSAISVTDTEVLTSEGRLVAYDYLVIATGHAYPVPKTRLERLKQCQAGKLAIELMTYIMIDLNENAVPAALNLLEKLPLIILARRSLLVHNGFRLLEFIGPKASYKALDWLKSKHVEVKLEQSVNLNSASEGKYLTSSGETIRADCHFLCTGNPIGSAWLKETVLKHCLDDFGRLKVDEKLRVNSRKNIFAIGDITDVKEIKQGYLAQKHALVAAKNLKIAMTGGKESKMANYEPSSVKAIVSLGRREAVAQIPLTTTIGIVPGLIKSKDLFVGKTRKQMGLDPRIVDA</sequence>
<keyword evidence="4" id="KW-1185">Reference proteome</keyword>
<dbReference type="InterPro" id="IPR023753">
    <property type="entry name" value="FAD/NAD-binding_dom"/>
</dbReference>
<accession>A0A7J0G911</accession>
<evidence type="ECO:0000313" key="4">
    <source>
        <dbReference type="Proteomes" id="UP000585474"/>
    </source>
</evidence>
<dbReference type="Proteomes" id="UP000585474">
    <property type="component" value="Unassembled WGS sequence"/>
</dbReference>
<proteinExistence type="predicted"/>
<evidence type="ECO:0000256" key="1">
    <source>
        <dbReference type="ARBA" id="ARBA00057036"/>
    </source>
</evidence>
<comment type="function">
    <text evidence="1">Putative FAD-dependent oxidoreductase.</text>
</comment>